<organism evidence="1">
    <name type="scientific">Arion vulgaris</name>
    <dbReference type="NCBI Taxonomy" id="1028688"/>
    <lineage>
        <taxon>Eukaryota</taxon>
        <taxon>Metazoa</taxon>
        <taxon>Spiralia</taxon>
        <taxon>Lophotrochozoa</taxon>
        <taxon>Mollusca</taxon>
        <taxon>Gastropoda</taxon>
        <taxon>Heterobranchia</taxon>
        <taxon>Euthyneura</taxon>
        <taxon>Panpulmonata</taxon>
        <taxon>Eupulmonata</taxon>
        <taxon>Stylommatophora</taxon>
        <taxon>Helicina</taxon>
        <taxon>Arionoidea</taxon>
        <taxon>Arionidae</taxon>
        <taxon>Arion</taxon>
    </lineage>
</organism>
<sequence length="95" mass="10533">MMSSVLYCFVRIIIYGERENVNVNSVGCPITADLQLSRFSLRRNLAPNSKLMGSIMSERLCHNVSQLDHNPRAPGSNSVAGSLEAYLSLWIFTNG</sequence>
<proteinExistence type="predicted"/>
<dbReference type="AlphaFoldDB" id="A0A0B7ALL3"/>
<name>A0A0B7ALL3_9EUPU</name>
<evidence type="ECO:0000313" key="1">
    <source>
        <dbReference type="EMBL" id="CEK81447.1"/>
    </source>
</evidence>
<feature type="non-terminal residue" evidence="1">
    <location>
        <position position="95"/>
    </location>
</feature>
<accession>A0A0B7ALL3</accession>
<dbReference type="EMBL" id="HACG01034582">
    <property type="protein sequence ID" value="CEK81447.1"/>
    <property type="molecule type" value="Transcribed_RNA"/>
</dbReference>
<protein>
    <submittedName>
        <fullName evidence="1">Uncharacterized protein</fullName>
    </submittedName>
</protein>
<reference evidence="1" key="1">
    <citation type="submission" date="2014-12" db="EMBL/GenBank/DDBJ databases">
        <title>Insight into the proteome of Arion vulgaris.</title>
        <authorList>
            <person name="Aradska J."/>
            <person name="Bulat T."/>
            <person name="Smidak R."/>
            <person name="Sarate P."/>
            <person name="Gangsoo J."/>
            <person name="Sialana F."/>
            <person name="Bilban M."/>
            <person name="Lubec G."/>
        </authorList>
    </citation>
    <scope>NUCLEOTIDE SEQUENCE</scope>
    <source>
        <tissue evidence="1">Skin</tissue>
    </source>
</reference>
<gene>
    <name evidence="1" type="primary">ORF126048</name>
</gene>